<protein>
    <submittedName>
        <fullName evidence="1">Metalloprotease</fullName>
    </submittedName>
</protein>
<keyword evidence="1" id="KW-0645">Protease</keyword>
<keyword evidence="1" id="KW-0378">Hydrolase</keyword>
<dbReference type="GO" id="GO:0008237">
    <property type="term" value="F:metallopeptidase activity"/>
    <property type="evidence" value="ECO:0007669"/>
    <property type="project" value="UniProtKB-KW"/>
</dbReference>
<organism evidence="1 2">
    <name type="scientific">Zobellia barbeyronii</name>
    <dbReference type="NCBI Taxonomy" id="2748009"/>
    <lineage>
        <taxon>Bacteria</taxon>
        <taxon>Pseudomonadati</taxon>
        <taxon>Bacteroidota</taxon>
        <taxon>Flavobacteriia</taxon>
        <taxon>Flavobacteriales</taxon>
        <taxon>Flavobacteriaceae</taxon>
        <taxon>Zobellia</taxon>
    </lineage>
</organism>
<proteinExistence type="predicted"/>
<dbReference type="EMBL" id="JACATN010000002">
    <property type="protein sequence ID" value="MBT2161274.1"/>
    <property type="molecule type" value="Genomic_DNA"/>
</dbReference>
<gene>
    <name evidence="1" type="ORF">HW347_08345</name>
</gene>
<dbReference type="SUPFAM" id="SSF55486">
    <property type="entry name" value="Metalloproteases ('zincins'), catalytic domain"/>
    <property type="match status" value="1"/>
</dbReference>
<keyword evidence="1" id="KW-0482">Metalloprotease</keyword>
<keyword evidence="2" id="KW-1185">Reference proteome</keyword>
<evidence type="ECO:0000313" key="1">
    <source>
        <dbReference type="EMBL" id="MBT2161274.1"/>
    </source>
</evidence>
<evidence type="ECO:0000313" key="2">
    <source>
        <dbReference type="Proteomes" id="UP000740413"/>
    </source>
</evidence>
<name>A0ABS5WCY9_9FLAO</name>
<dbReference type="InterPro" id="IPR027268">
    <property type="entry name" value="Peptidase_M4/M1_CTD_sf"/>
</dbReference>
<sequence length="939" mass="108934">MYKLNYYSLLLFLICQSGFTQHEISIDAILDVNKNSLKITQSIRYKNTTGQTLDTLHFLDWANSFSSNTTPLGLRFNEDYRRDFHYAKNAERGATHVKSIVAESGENLNWTRPPGAPDILKIIPEKPLISGESLTLKLKYTVQIPSSKFTKYGYTKDGAFNLEYWYIAPAVYVDHWESYSNRDLQDIFLSPSNYSINLTLPVEYSVTSILEQRIVEKDSQLQKLHLWGKNQKEVKLYLDKINNFYTIEVDSIKVRSDVRVGKLDDLVLRSKVDSILNFLEYRLGKYPLNTLLISNIESNKNPLYGLNQLPNFLRPFPNDFQYEIQMLKSITDAYLENTLALNPRNEKWVSDGILVYLMMEYMNTNYPDMKLGGNLANFFGLRWFHGADLYFNEQYYLGYKNMARNLIDQSLNTQRDSLLKFNYNIANPYKSGLGLKYLEGYLEDTTVQKSIRQFYDDYVLQPCTSEDFRTVLESNSKKDITWFFTDFVGENDKIDFKIMRVKEDGDSLQITLKNKGKNLMPVSIHGLKGDSIISKYWVDGFNVKKTVSIPNKGEERLVVDYEKQIPEVKRNNNYRNLNGILNKPVQFRFIKDIEDPSRSQVFFMPVLEFNNIYDGVTLGGKFYNKTVLRRPFIYKITPTYGFKSKTLIGSLGFGGTYQFKDSGLYSLSASFNMNKSSYADKLFYRSVTPNVRLNFRNKDLRSNEHQYISLRSVNISRDKSPDIPLETPNYSILNARYTYSNSNFENIFRFYVDGELANNFSKVSTTVKYRKLFVNNRQIDLRLFAGTFLKNNTQADNGFFDFGLDRPTDYLFNYGYLGRSESEGLVSQQYLTAEGGFKSILGTRFANQWITTINAEASIWNWVFAYSDAGYIKNKGSSPQFVWDSGIKLSLVTDYFELYFPVASTNGFEMGQNNYGEKIRFKVTLSPKTLLGLFTRRWY</sequence>
<accession>A0ABS5WCY9</accession>
<reference evidence="1 2" key="1">
    <citation type="submission" date="2020-06" db="EMBL/GenBank/DDBJ databases">
        <authorList>
            <person name="Isaeva M.P."/>
            <person name="Chernysheva N.Y."/>
        </authorList>
    </citation>
    <scope>NUCLEOTIDE SEQUENCE [LARGE SCALE GENOMIC DNA]</scope>
    <source>
        <strain evidence="1 2">KMM 6746</strain>
    </source>
</reference>
<dbReference type="Gene3D" id="1.10.390.10">
    <property type="entry name" value="Neutral Protease Domain 2"/>
    <property type="match status" value="1"/>
</dbReference>
<reference evidence="2" key="2">
    <citation type="submission" date="2023-07" db="EMBL/GenBank/DDBJ databases">
        <title>Zobellia barbeyronii sp. nov., a new marine flavobacterium, isolated from green and red algae.</title>
        <authorList>
            <person name="Nedashkovskaya O.I."/>
            <person name="Otstavnykh N."/>
            <person name="Zhukova N."/>
            <person name="Guzev K."/>
            <person name="Chausova V."/>
            <person name="Tekutyeva L."/>
            <person name="Mikhailov V."/>
            <person name="Isaeva M."/>
        </authorList>
    </citation>
    <scope>NUCLEOTIDE SEQUENCE [LARGE SCALE GENOMIC DNA]</scope>
    <source>
        <strain evidence="2">KMM 6746</strain>
    </source>
</reference>
<dbReference type="Proteomes" id="UP000740413">
    <property type="component" value="Unassembled WGS sequence"/>
</dbReference>
<comment type="caution">
    <text evidence="1">The sequence shown here is derived from an EMBL/GenBank/DDBJ whole genome shotgun (WGS) entry which is preliminary data.</text>
</comment>